<dbReference type="UniPathway" id="UPA00148">
    <property type="reaction ID" value="UER00231"/>
</dbReference>
<comment type="similarity">
    <text evidence="8">Belongs to the CobB/CbiA family.</text>
</comment>
<keyword evidence="6 8" id="KW-0460">Magnesium</keyword>
<evidence type="ECO:0000256" key="1">
    <source>
        <dbReference type="ARBA" id="ARBA00001946"/>
    </source>
</evidence>
<dbReference type="RefSeq" id="WP_078717109.1">
    <property type="nucleotide sequence ID" value="NZ_FUYC01000005.1"/>
</dbReference>
<feature type="site" description="Increases nucleophilicity of active site Cys" evidence="8">
    <location>
        <position position="445"/>
    </location>
</feature>
<dbReference type="CDD" id="cd03130">
    <property type="entry name" value="GATase1_CobB"/>
    <property type="match status" value="1"/>
</dbReference>
<evidence type="ECO:0000256" key="4">
    <source>
        <dbReference type="ARBA" id="ARBA00022741"/>
    </source>
</evidence>
<dbReference type="OrthoDB" id="9764035at2"/>
<comment type="miscellaneous">
    <text evidence="8">The a and c carboxylates of cobyrinate are activated for nucleophilic attack via formation of a phosphorylated intermediate by ATP. CbiA catalyzes first the amidation of the c-carboxylate, and then that of the a-carboxylate.</text>
</comment>
<evidence type="ECO:0000256" key="7">
    <source>
        <dbReference type="ARBA" id="ARBA00022962"/>
    </source>
</evidence>
<keyword evidence="7 8" id="KW-0315">Glutamine amidotransferase</keyword>
<dbReference type="InterPro" id="IPR027417">
    <property type="entry name" value="P-loop_NTPase"/>
</dbReference>
<dbReference type="EC" id="6.3.5.11" evidence="8"/>
<keyword evidence="12" id="KW-1185">Reference proteome</keyword>
<evidence type="ECO:0000259" key="10">
    <source>
        <dbReference type="Pfam" id="PF07685"/>
    </source>
</evidence>
<feature type="domain" description="CobB/CobQ-like glutamine amidotransferase" evidence="10">
    <location>
        <begin position="258"/>
        <end position="449"/>
    </location>
</feature>
<evidence type="ECO:0000313" key="11">
    <source>
        <dbReference type="EMBL" id="SKA82363.1"/>
    </source>
</evidence>
<comment type="cofactor">
    <cofactor evidence="1 8">
        <name>Mg(2+)</name>
        <dbReference type="ChEBI" id="CHEBI:18420"/>
    </cofactor>
</comment>
<dbReference type="InterPro" id="IPR002586">
    <property type="entry name" value="CobQ/CobB/MinD/ParA_Nub-bd_dom"/>
</dbReference>
<evidence type="ECO:0000259" key="9">
    <source>
        <dbReference type="Pfam" id="PF01656"/>
    </source>
</evidence>
<comment type="catalytic activity">
    <reaction evidence="8">
        <text>cob(II)yrinate + 2 L-glutamine + 2 ATP + 2 H2O = cob(II)yrinate a,c diamide + 2 L-glutamate + 2 ADP + 2 phosphate + 2 H(+)</text>
        <dbReference type="Rhea" id="RHEA:26289"/>
        <dbReference type="ChEBI" id="CHEBI:15377"/>
        <dbReference type="ChEBI" id="CHEBI:15378"/>
        <dbReference type="ChEBI" id="CHEBI:29985"/>
        <dbReference type="ChEBI" id="CHEBI:30616"/>
        <dbReference type="ChEBI" id="CHEBI:43474"/>
        <dbReference type="ChEBI" id="CHEBI:58359"/>
        <dbReference type="ChEBI" id="CHEBI:58537"/>
        <dbReference type="ChEBI" id="CHEBI:58894"/>
        <dbReference type="ChEBI" id="CHEBI:456216"/>
        <dbReference type="EC" id="6.3.5.11"/>
    </reaction>
</comment>
<dbReference type="NCBIfam" id="NF002204">
    <property type="entry name" value="PRK01077.1"/>
    <property type="match status" value="1"/>
</dbReference>
<evidence type="ECO:0000256" key="5">
    <source>
        <dbReference type="ARBA" id="ARBA00022840"/>
    </source>
</evidence>
<keyword evidence="2 8" id="KW-0169">Cobalamin biosynthesis</keyword>
<keyword evidence="5 8" id="KW-0067">ATP-binding</keyword>
<dbReference type="Gene3D" id="3.40.50.880">
    <property type="match status" value="1"/>
</dbReference>
<evidence type="ECO:0000256" key="2">
    <source>
        <dbReference type="ARBA" id="ARBA00022573"/>
    </source>
</evidence>
<dbReference type="PROSITE" id="PS51274">
    <property type="entry name" value="GATASE_COBBQ"/>
    <property type="match status" value="1"/>
</dbReference>
<accession>A0A1T4WY99</accession>
<comment type="domain">
    <text evidence="8">Comprises of two domains. The C-terminal domain contains the binding site for glutamine and catalyzes the hydrolysis of this substrate to glutamate and ammonia. The N-terminal domain is anticipated to bind ATP and cobyrinate and catalyzes the ultimate synthesis of the diamide product. The ammonia produced via the glutaminase domain is probably translocated to the adjacent domain via a molecular tunnel, where it reacts with an activated intermediate.</text>
</comment>
<dbReference type="NCBIfam" id="TIGR00379">
    <property type="entry name" value="cobB"/>
    <property type="match status" value="1"/>
</dbReference>
<organism evidence="11 12">
    <name type="scientific">Paucidesulfovibrio gracilis DSM 16080</name>
    <dbReference type="NCBI Taxonomy" id="1121449"/>
    <lineage>
        <taxon>Bacteria</taxon>
        <taxon>Pseudomonadati</taxon>
        <taxon>Thermodesulfobacteriota</taxon>
        <taxon>Desulfovibrionia</taxon>
        <taxon>Desulfovibrionales</taxon>
        <taxon>Desulfovibrionaceae</taxon>
        <taxon>Paucidesulfovibrio</taxon>
    </lineage>
</organism>
<feature type="active site" description="Nucleophile" evidence="8">
    <location>
        <position position="340"/>
    </location>
</feature>
<dbReference type="AlphaFoldDB" id="A0A1T4WY99"/>
<name>A0A1T4WY99_9BACT</name>
<dbReference type="Pfam" id="PF07685">
    <property type="entry name" value="GATase_3"/>
    <property type="match status" value="1"/>
</dbReference>
<dbReference type="SUPFAM" id="SSF52317">
    <property type="entry name" value="Class I glutamine amidotransferase-like"/>
    <property type="match status" value="1"/>
</dbReference>
<feature type="domain" description="CobQ/CobB/MinD/ParA nucleotide binding" evidence="9">
    <location>
        <begin position="14"/>
        <end position="191"/>
    </location>
</feature>
<evidence type="ECO:0000256" key="6">
    <source>
        <dbReference type="ARBA" id="ARBA00022842"/>
    </source>
</evidence>
<dbReference type="GO" id="GO:0005524">
    <property type="term" value="F:ATP binding"/>
    <property type="evidence" value="ECO:0007669"/>
    <property type="project" value="UniProtKB-UniRule"/>
</dbReference>
<dbReference type="GO" id="GO:0042242">
    <property type="term" value="F:cobyrinic acid a,c-diamide synthase activity"/>
    <property type="evidence" value="ECO:0007669"/>
    <property type="project" value="UniProtKB-UniRule"/>
</dbReference>
<dbReference type="Proteomes" id="UP000190027">
    <property type="component" value="Unassembled WGS sequence"/>
</dbReference>
<dbReference type="Gene3D" id="3.40.50.300">
    <property type="entry name" value="P-loop containing nucleotide triphosphate hydrolases"/>
    <property type="match status" value="1"/>
</dbReference>
<dbReference type="Pfam" id="PF01656">
    <property type="entry name" value="CbiA"/>
    <property type="match status" value="1"/>
</dbReference>
<dbReference type="SUPFAM" id="SSF52540">
    <property type="entry name" value="P-loop containing nucleoside triphosphate hydrolases"/>
    <property type="match status" value="1"/>
</dbReference>
<dbReference type="PANTHER" id="PTHR43873:SF1">
    <property type="entry name" value="COBYRINATE A,C-DIAMIDE SYNTHASE"/>
    <property type="match status" value="1"/>
</dbReference>
<comment type="function">
    <text evidence="8">Catalyzes the ATP-dependent amidation of the two carboxylate groups at positions a and c of cobyrinate, using either L-glutamine or ammonia as the nitrogen source.</text>
</comment>
<dbReference type="InterPro" id="IPR011698">
    <property type="entry name" value="GATase_3"/>
</dbReference>
<reference evidence="11 12" key="1">
    <citation type="submission" date="2017-02" db="EMBL/GenBank/DDBJ databases">
        <authorList>
            <person name="Peterson S.W."/>
        </authorList>
    </citation>
    <scope>NUCLEOTIDE SEQUENCE [LARGE SCALE GENOMIC DNA]</scope>
    <source>
        <strain evidence="11 12">DSM 16080</strain>
    </source>
</reference>
<comment type="pathway">
    <text evidence="8">Cofactor biosynthesis; adenosylcobalamin biosynthesis; cob(II)yrinate a,c-diamide from sirohydrochlorin (anaerobic route): step 10/10.</text>
</comment>
<dbReference type="InterPro" id="IPR004484">
    <property type="entry name" value="CbiA/CobB_synth"/>
</dbReference>
<gene>
    <name evidence="8" type="primary">cbiA</name>
    <name evidence="11" type="ORF">SAMN02745704_01546</name>
</gene>
<evidence type="ECO:0000256" key="8">
    <source>
        <dbReference type="HAMAP-Rule" id="MF_00027"/>
    </source>
</evidence>
<dbReference type="HAMAP" id="MF_00027">
    <property type="entry name" value="CobB_CbiA"/>
    <property type="match status" value="1"/>
</dbReference>
<keyword evidence="3 8" id="KW-0436">Ligase</keyword>
<dbReference type="EMBL" id="FUYC01000005">
    <property type="protein sequence ID" value="SKA82363.1"/>
    <property type="molecule type" value="Genomic_DNA"/>
</dbReference>
<evidence type="ECO:0000313" key="12">
    <source>
        <dbReference type="Proteomes" id="UP000190027"/>
    </source>
</evidence>
<protein>
    <recommendedName>
        <fullName evidence="8">Cobyrinate a,c-diamide synthase</fullName>
        <ecNumber evidence="8">6.3.5.11</ecNumber>
    </recommendedName>
    <alternativeName>
        <fullName evidence="8">Cobyrinic acid a,c-diamide synthetase</fullName>
    </alternativeName>
</protein>
<dbReference type="CDD" id="cd05388">
    <property type="entry name" value="CobB_N"/>
    <property type="match status" value="1"/>
</dbReference>
<keyword evidence="4 8" id="KW-0547">Nucleotide-binding</keyword>
<sequence>MTSEPNVTRYPRLVLAGLSGGSGKTIVSLGLARAWADAGLRVKPFKKGPDYIDAAWLGLAARQECTNLDPGLLDRASLLTLFQEKACASDLALVEGNRGLFDGKDVRGSCSTAELARILRAPVALVVDCTKMTRTIAAVVQGCAGFEPDVPLAGVILNRTAGQRHRTMLRRAVETYTDVAVLGTLPKLAENPIPERHMGLWSGEELSDGGNQSLQALGKTMAENLDLERLLEEARCAPALDEQRAEIWPRAEAGPQPTIGYVRDAAFWFYYPENLEALERAGARLVKLSLLDNEPWPELHGLYLGGGFPETLAEQLAGNRSRRDQVRELALSGLPIYAECGGFMYLCQQLEFDGKDWPMAGVFPLRTGFCQRPQGLGYTEAEVLRDTPFYRAGEIVHGHEFHYSRCVVPGQDGIPEMTMRMRRGKGMLDQKDGAFFAATQAGYNHIFALATPQWAPNFVRAARARLLQTSGDC</sequence>
<dbReference type="GO" id="GO:0009236">
    <property type="term" value="P:cobalamin biosynthetic process"/>
    <property type="evidence" value="ECO:0007669"/>
    <property type="project" value="UniProtKB-UniRule"/>
</dbReference>
<proteinExistence type="inferred from homology"/>
<dbReference type="STRING" id="1121449.SAMN02745704_01546"/>
<dbReference type="InterPro" id="IPR029062">
    <property type="entry name" value="Class_I_gatase-like"/>
</dbReference>
<evidence type="ECO:0000256" key="3">
    <source>
        <dbReference type="ARBA" id="ARBA00022598"/>
    </source>
</evidence>
<dbReference type="PANTHER" id="PTHR43873">
    <property type="entry name" value="COBYRINATE A,C-DIAMIDE SYNTHASE"/>
    <property type="match status" value="1"/>
</dbReference>